<reference evidence="2" key="1">
    <citation type="submission" date="2020-08" db="EMBL/GenBank/DDBJ databases">
        <title>Multicomponent nature underlies the extraordinary mechanical properties of spider dragline silk.</title>
        <authorList>
            <person name="Kono N."/>
            <person name="Nakamura H."/>
            <person name="Mori M."/>
            <person name="Yoshida Y."/>
            <person name="Ohtoshi R."/>
            <person name="Malay A.D."/>
            <person name="Moran D.A.P."/>
            <person name="Tomita M."/>
            <person name="Numata K."/>
            <person name="Arakawa K."/>
        </authorList>
    </citation>
    <scope>NUCLEOTIDE SEQUENCE</scope>
</reference>
<evidence type="ECO:0000313" key="1">
    <source>
        <dbReference type="EMBL" id="GFT97439.1"/>
    </source>
</evidence>
<comment type="caution">
    <text evidence="2">The sequence shown here is derived from an EMBL/GenBank/DDBJ whole genome shotgun (WGS) entry which is preliminary data.</text>
</comment>
<accession>A0A8X6U762</accession>
<organism evidence="2 3">
    <name type="scientific">Nephila pilipes</name>
    <name type="common">Giant wood spider</name>
    <name type="synonym">Nephila maculata</name>
    <dbReference type="NCBI Taxonomy" id="299642"/>
    <lineage>
        <taxon>Eukaryota</taxon>
        <taxon>Metazoa</taxon>
        <taxon>Ecdysozoa</taxon>
        <taxon>Arthropoda</taxon>
        <taxon>Chelicerata</taxon>
        <taxon>Arachnida</taxon>
        <taxon>Araneae</taxon>
        <taxon>Araneomorphae</taxon>
        <taxon>Entelegynae</taxon>
        <taxon>Araneoidea</taxon>
        <taxon>Nephilidae</taxon>
        <taxon>Nephila</taxon>
    </lineage>
</organism>
<gene>
    <name evidence="2" type="ORF">NPIL_145571</name>
    <name evidence="1" type="ORF">NPIL_427331</name>
</gene>
<keyword evidence="3" id="KW-1185">Reference proteome</keyword>
<name>A0A8X6U762_NEPPI</name>
<evidence type="ECO:0000313" key="3">
    <source>
        <dbReference type="Proteomes" id="UP000887013"/>
    </source>
</evidence>
<sequence length="72" mass="8065">MLGDGGCQKAVFQETRQMAEKKSPSCGDGVYCRREKAYVLLIAQFESRDWFAIIRGISAVMQGDPHYRGPIP</sequence>
<protein>
    <submittedName>
        <fullName evidence="2">Uncharacterized protein</fullName>
    </submittedName>
</protein>
<dbReference type="EMBL" id="BMAW01122091">
    <property type="protein sequence ID" value="GFT97439.1"/>
    <property type="molecule type" value="Genomic_DNA"/>
</dbReference>
<dbReference type="AlphaFoldDB" id="A0A8X6U762"/>
<evidence type="ECO:0000313" key="2">
    <source>
        <dbReference type="EMBL" id="GFT98852.1"/>
    </source>
</evidence>
<dbReference type="Proteomes" id="UP000887013">
    <property type="component" value="Unassembled WGS sequence"/>
</dbReference>
<proteinExistence type="predicted"/>
<dbReference type="EMBL" id="BMAW01122436">
    <property type="protein sequence ID" value="GFT98852.1"/>
    <property type="molecule type" value="Genomic_DNA"/>
</dbReference>